<reference evidence="1 2" key="1">
    <citation type="submission" date="2018-07" db="EMBL/GenBank/DDBJ databases">
        <title>Genomic Encyclopedia of Type Strains, Phase III (KMG-III): the genomes of soil and plant-associated and newly described type strains.</title>
        <authorList>
            <person name="Whitman W."/>
        </authorList>
    </citation>
    <scope>NUCLEOTIDE SEQUENCE [LARGE SCALE GENOMIC DNA]</scope>
    <source>
        <strain evidence="1 2">CECT 7506</strain>
    </source>
</reference>
<sequence>MVNDLSVREARIAFIASLAKSQEALARILDSVAEVADCSPDTAKLLRDNVRSLTSMQETIAEAVTSLAWRRRIKRRGKPAKPWLQPQLRMNVRNS</sequence>
<evidence type="ECO:0000313" key="1">
    <source>
        <dbReference type="EMBL" id="RCW43398.1"/>
    </source>
</evidence>
<organism evidence="1 2">
    <name type="scientific">Paenibacillus prosopidis</name>
    <dbReference type="NCBI Taxonomy" id="630520"/>
    <lineage>
        <taxon>Bacteria</taxon>
        <taxon>Bacillati</taxon>
        <taxon>Bacillota</taxon>
        <taxon>Bacilli</taxon>
        <taxon>Bacillales</taxon>
        <taxon>Paenibacillaceae</taxon>
        <taxon>Paenibacillus</taxon>
    </lineage>
</organism>
<dbReference type="Proteomes" id="UP000252415">
    <property type="component" value="Unassembled WGS sequence"/>
</dbReference>
<name>A0A368VPF8_9BACL</name>
<protein>
    <submittedName>
        <fullName evidence="1">Uncharacterized protein</fullName>
    </submittedName>
</protein>
<gene>
    <name evidence="1" type="ORF">DFP97_11370</name>
</gene>
<dbReference type="EMBL" id="QPJD01000013">
    <property type="protein sequence ID" value="RCW43398.1"/>
    <property type="molecule type" value="Genomic_DNA"/>
</dbReference>
<evidence type="ECO:0000313" key="2">
    <source>
        <dbReference type="Proteomes" id="UP000252415"/>
    </source>
</evidence>
<proteinExistence type="predicted"/>
<keyword evidence="2" id="KW-1185">Reference proteome</keyword>
<dbReference type="OrthoDB" id="2660806at2"/>
<dbReference type="AlphaFoldDB" id="A0A368VPF8"/>
<comment type="caution">
    <text evidence="1">The sequence shown here is derived from an EMBL/GenBank/DDBJ whole genome shotgun (WGS) entry which is preliminary data.</text>
</comment>
<accession>A0A368VPF8</accession>
<dbReference type="RefSeq" id="WP_114381988.1">
    <property type="nucleotide sequence ID" value="NZ_QPJD01000013.1"/>
</dbReference>